<dbReference type="EMBL" id="CAJNIZ010021315">
    <property type="protein sequence ID" value="CAE7450540.1"/>
    <property type="molecule type" value="Genomic_DNA"/>
</dbReference>
<dbReference type="Proteomes" id="UP000649617">
    <property type="component" value="Unassembled WGS sequence"/>
</dbReference>
<evidence type="ECO:0000259" key="6">
    <source>
        <dbReference type="Pfam" id="PF03151"/>
    </source>
</evidence>
<dbReference type="Pfam" id="PF03151">
    <property type="entry name" value="TPT"/>
    <property type="match status" value="1"/>
</dbReference>
<feature type="transmembrane region" description="Helical" evidence="5">
    <location>
        <begin position="132"/>
        <end position="151"/>
    </location>
</feature>
<feature type="domain" description="Sugar phosphate transporter" evidence="6">
    <location>
        <begin position="16"/>
        <end position="235"/>
    </location>
</feature>
<sequence>MGATIGLSIAGRSDACKLDRENVFAFQKTEITASLANTLALLAMNGVFCMYDARQVQVIKALEPVFTMLISTMFGSFPSKVQFGASLLVCFGVILSGSKDTPGTLGVVLGLVSAFGMPLRNVLVKGLELPPCLLYAKFCMLGCLMLSPFWLFKQFWLVQRLCLPYHFCLGTASYVVYNLASMFFLSRVSPLTHSIANCVKRFVSMTLTGLLLGLSWPLHVAVGMLFTSTGVALYSFEKAIQNWHEASSCRRPFYVIAGVVGAVMAVTAVRPDAFTTKGITNALISESFKQNMTRGKVATVGVYDPDWPRPPSLTQAQATAAALGLGADGPAAWESARPLKTLDNMGNLVWSLGAWSLLGGSQPYAMRRDLWTTQASTIKVLLVATGPLIGPLSKDSRIKPLSDAIAALPNVPVVVLGMGLNHHNCSAELNLAALAFLRQLTERVQSRGGFIGVRGECTQQMMRTNGFSNSEVLGCPSLFINASQNLAQVLSNKYRQLPERLAAGHLRVGLLPPAIGDRLKEAFFNLSSMVLQDNYNYIYQTGAVPGKAPSAANFSHSGEQLWFYDAREWQKAMSSFDLIVSARIHGSMIALAAGTPVIDFPPDIRVQELCDSMAIPNLKLPAGALGPERWRELISQGAASFDAAKFQAKRLHYAQRYKDLFASVGLTLNEQLKTLLET</sequence>
<feature type="transmembrane region" description="Helical" evidence="5">
    <location>
        <begin position="163"/>
        <end position="185"/>
    </location>
</feature>
<keyword evidence="2 5" id="KW-0812">Transmembrane</keyword>
<evidence type="ECO:0000313" key="9">
    <source>
        <dbReference type="Proteomes" id="UP000649617"/>
    </source>
</evidence>
<evidence type="ECO:0000256" key="3">
    <source>
        <dbReference type="ARBA" id="ARBA00022989"/>
    </source>
</evidence>
<feature type="transmembrane region" description="Helical" evidence="5">
    <location>
        <begin position="206"/>
        <end position="233"/>
    </location>
</feature>
<evidence type="ECO:0000256" key="4">
    <source>
        <dbReference type="ARBA" id="ARBA00023136"/>
    </source>
</evidence>
<evidence type="ECO:0000256" key="5">
    <source>
        <dbReference type="SAM" id="Phobius"/>
    </source>
</evidence>
<dbReference type="GO" id="GO:0016020">
    <property type="term" value="C:membrane"/>
    <property type="evidence" value="ECO:0007669"/>
    <property type="project" value="UniProtKB-SubCell"/>
</dbReference>
<dbReference type="InterPro" id="IPR007345">
    <property type="entry name" value="Polysacch_pyruvyl_Trfase"/>
</dbReference>
<comment type="subcellular location">
    <subcellularLocation>
        <location evidence="1">Membrane</location>
        <topology evidence="1">Multi-pass membrane protein</topology>
    </subcellularLocation>
</comment>
<keyword evidence="9" id="KW-1185">Reference proteome</keyword>
<evidence type="ECO:0000313" key="8">
    <source>
        <dbReference type="EMBL" id="CAE7450540.1"/>
    </source>
</evidence>
<proteinExistence type="predicted"/>
<dbReference type="PANTHER" id="PTHR11132">
    <property type="entry name" value="SOLUTE CARRIER FAMILY 35"/>
    <property type="match status" value="1"/>
</dbReference>
<feature type="transmembrane region" description="Helical" evidence="5">
    <location>
        <begin position="253"/>
        <end position="269"/>
    </location>
</feature>
<feature type="transmembrane region" description="Helical" evidence="5">
    <location>
        <begin position="65"/>
        <end position="95"/>
    </location>
</feature>
<dbReference type="InterPro" id="IPR050186">
    <property type="entry name" value="TPT_transporter"/>
</dbReference>
<feature type="transmembrane region" description="Helical" evidence="5">
    <location>
        <begin position="101"/>
        <end position="120"/>
    </location>
</feature>
<gene>
    <name evidence="8" type="primary">PPT1</name>
    <name evidence="8" type="ORF">SPIL2461_LOCUS11031</name>
</gene>
<dbReference type="OrthoDB" id="570834at2759"/>
<evidence type="ECO:0000256" key="1">
    <source>
        <dbReference type="ARBA" id="ARBA00004141"/>
    </source>
</evidence>
<organism evidence="8 9">
    <name type="scientific">Symbiodinium pilosum</name>
    <name type="common">Dinoflagellate</name>
    <dbReference type="NCBI Taxonomy" id="2952"/>
    <lineage>
        <taxon>Eukaryota</taxon>
        <taxon>Sar</taxon>
        <taxon>Alveolata</taxon>
        <taxon>Dinophyceae</taxon>
        <taxon>Suessiales</taxon>
        <taxon>Symbiodiniaceae</taxon>
        <taxon>Symbiodinium</taxon>
    </lineage>
</organism>
<evidence type="ECO:0000256" key="2">
    <source>
        <dbReference type="ARBA" id="ARBA00022692"/>
    </source>
</evidence>
<name>A0A812RP25_SYMPI</name>
<dbReference type="InterPro" id="IPR004853">
    <property type="entry name" value="Sugar_P_trans_dom"/>
</dbReference>
<dbReference type="Pfam" id="PF04230">
    <property type="entry name" value="PS_pyruv_trans"/>
    <property type="match status" value="1"/>
</dbReference>
<protein>
    <submittedName>
        <fullName evidence="8">PPT1 protein</fullName>
    </submittedName>
</protein>
<dbReference type="AlphaFoldDB" id="A0A812RP25"/>
<comment type="caution">
    <text evidence="8">The sequence shown here is derived from an EMBL/GenBank/DDBJ whole genome shotgun (WGS) entry which is preliminary data.</text>
</comment>
<reference evidence="8" key="1">
    <citation type="submission" date="2021-02" db="EMBL/GenBank/DDBJ databases">
        <authorList>
            <person name="Dougan E. K."/>
            <person name="Rhodes N."/>
            <person name="Thang M."/>
            <person name="Chan C."/>
        </authorList>
    </citation>
    <scope>NUCLEOTIDE SEQUENCE</scope>
</reference>
<keyword evidence="3 5" id="KW-1133">Transmembrane helix</keyword>
<accession>A0A812RP25</accession>
<keyword evidence="4 5" id="KW-0472">Membrane</keyword>
<feature type="domain" description="Polysaccharide pyruvyl transferase" evidence="7">
    <location>
        <begin position="400"/>
        <end position="598"/>
    </location>
</feature>
<evidence type="ECO:0000259" key="7">
    <source>
        <dbReference type="Pfam" id="PF04230"/>
    </source>
</evidence>